<accession>A0AAE0QHI0</accession>
<organism evidence="1 2">
    <name type="scientific">Hemibagrus guttatus</name>
    <dbReference type="NCBI Taxonomy" id="175788"/>
    <lineage>
        <taxon>Eukaryota</taxon>
        <taxon>Metazoa</taxon>
        <taxon>Chordata</taxon>
        <taxon>Craniata</taxon>
        <taxon>Vertebrata</taxon>
        <taxon>Euteleostomi</taxon>
        <taxon>Actinopterygii</taxon>
        <taxon>Neopterygii</taxon>
        <taxon>Teleostei</taxon>
        <taxon>Ostariophysi</taxon>
        <taxon>Siluriformes</taxon>
        <taxon>Bagridae</taxon>
        <taxon>Hemibagrus</taxon>
    </lineage>
</organism>
<comment type="caution">
    <text evidence="1">The sequence shown here is derived from an EMBL/GenBank/DDBJ whole genome shotgun (WGS) entry which is preliminary data.</text>
</comment>
<dbReference type="Proteomes" id="UP001274896">
    <property type="component" value="Unassembled WGS sequence"/>
</dbReference>
<keyword evidence="2" id="KW-1185">Reference proteome</keyword>
<dbReference type="InterPro" id="IPR043502">
    <property type="entry name" value="DNA/RNA_pol_sf"/>
</dbReference>
<protein>
    <recommendedName>
        <fullName evidence="3">Reverse transcriptase</fullName>
    </recommendedName>
</protein>
<dbReference type="AlphaFoldDB" id="A0AAE0QHI0"/>
<evidence type="ECO:0000313" key="2">
    <source>
        <dbReference type="Proteomes" id="UP001274896"/>
    </source>
</evidence>
<reference evidence="1" key="1">
    <citation type="submission" date="2023-06" db="EMBL/GenBank/DDBJ databases">
        <title>Male Hemibagrus guttatus genome.</title>
        <authorList>
            <person name="Bian C."/>
        </authorList>
    </citation>
    <scope>NUCLEOTIDE SEQUENCE</scope>
    <source>
        <strain evidence="1">Male_cb2023</strain>
        <tissue evidence="1">Muscle</tissue>
    </source>
</reference>
<dbReference type="Gene3D" id="3.10.10.10">
    <property type="entry name" value="HIV Type 1 Reverse Transcriptase, subunit A, domain 1"/>
    <property type="match status" value="1"/>
</dbReference>
<feature type="non-terminal residue" evidence="1">
    <location>
        <position position="1"/>
    </location>
</feature>
<dbReference type="SUPFAM" id="SSF56672">
    <property type="entry name" value="DNA/RNA polymerases"/>
    <property type="match status" value="1"/>
</dbReference>
<proteinExistence type="predicted"/>
<gene>
    <name evidence="1" type="ORF">QTP70_032336</name>
</gene>
<dbReference type="EMBL" id="JAUCMX010000016">
    <property type="protein sequence ID" value="KAK3520769.1"/>
    <property type="molecule type" value="Genomic_DNA"/>
</dbReference>
<sequence>MKMDTAIPESAFTWLTSNKNMGLKKTLVGPEACSGHAIERLHLITILDNITECPWQEKYPELFTGLGELKEEYSIKLQPSATPYSVNAARQIPVPLMNEVKEKLSRMEKLNIIKKVEGPRDWCSGMVPVLKPDNT</sequence>
<name>A0AAE0QHI0_9TELE</name>
<evidence type="ECO:0008006" key="3">
    <source>
        <dbReference type="Google" id="ProtNLM"/>
    </source>
</evidence>
<evidence type="ECO:0000313" key="1">
    <source>
        <dbReference type="EMBL" id="KAK3520769.1"/>
    </source>
</evidence>